<accession>A0A915KP31</accession>
<dbReference type="WBParaSite" id="nRc.2.0.1.t39810-RA">
    <property type="protein sequence ID" value="nRc.2.0.1.t39810-RA"/>
    <property type="gene ID" value="nRc.2.0.1.g39810"/>
</dbReference>
<evidence type="ECO:0000313" key="2">
    <source>
        <dbReference type="WBParaSite" id="nRc.2.0.1.t39810-RA"/>
    </source>
</evidence>
<protein>
    <submittedName>
        <fullName evidence="2">Uncharacterized protein</fullName>
    </submittedName>
</protein>
<reference evidence="2" key="1">
    <citation type="submission" date="2022-11" db="UniProtKB">
        <authorList>
            <consortium name="WormBaseParasite"/>
        </authorList>
    </citation>
    <scope>IDENTIFICATION</scope>
</reference>
<name>A0A915KP31_ROMCU</name>
<dbReference type="Proteomes" id="UP000887565">
    <property type="component" value="Unplaced"/>
</dbReference>
<dbReference type="AlphaFoldDB" id="A0A915KP31"/>
<keyword evidence="1" id="KW-1185">Reference proteome</keyword>
<proteinExistence type="predicted"/>
<evidence type="ECO:0000313" key="1">
    <source>
        <dbReference type="Proteomes" id="UP000887565"/>
    </source>
</evidence>
<sequence length="103" mass="11296">MAKQTLGQAEFHTDFQVATPAADRDLTDHEPAALDKSLPCHTDQQKLDFALNKMTAKTYVTAMQKAKALCMLRQNSDVFSLPGDKPTFTNKLTVSIGTGTLRP</sequence>
<organism evidence="1 2">
    <name type="scientific">Romanomermis culicivorax</name>
    <name type="common">Nematode worm</name>
    <dbReference type="NCBI Taxonomy" id="13658"/>
    <lineage>
        <taxon>Eukaryota</taxon>
        <taxon>Metazoa</taxon>
        <taxon>Ecdysozoa</taxon>
        <taxon>Nematoda</taxon>
        <taxon>Enoplea</taxon>
        <taxon>Dorylaimia</taxon>
        <taxon>Mermithida</taxon>
        <taxon>Mermithoidea</taxon>
        <taxon>Mermithidae</taxon>
        <taxon>Romanomermis</taxon>
    </lineage>
</organism>